<protein>
    <submittedName>
        <fullName evidence="2">Neurofibromin 2</fullName>
    </submittedName>
</protein>
<proteinExistence type="predicted"/>
<sequence>MAGAIASRMSFSSLKRKQPKTFTVRTCSTWCAGPWGCGKPGSSGCSTRSRTPWPGSRRTRRCWTTMFRRKSRSPSTSWPSFTPRTPRRSWCRRSLSTYSSCST</sequence>
<dbReference type="Proteomes" id="UP000527355">
    <property type="component" value="Unassembled WGS sequence"/>
</dbReference>
<feature type="region of interest" description="Disordered" evidence="1">
    <location>
        <begin position="39"/>
        <end position="58"/>
    </location>
</feature>
<evidence type="ECO:0000313" key="3">
    <source>
        <dbReference type="Proteomes" id="UP000527355"/>
    </source>
</evidence>
<name>A0A7J7S2Q6_MYOMY</name>
<accession>A0A7J7S2Q6</accession>
<feature type="compositionally biased region" description="Polar residues" evidence="1">
    <location>
        <begin position="73"/>
        <end position="83"/>
    </location>
</feature>
<dbReference type="EMBL" id="JABWUV010000020">
    <property type="protein sequence ID" value="KAF6282554.1"/>
    <property type="molecule type" value="Genomic_DNA"/>
</dbReference>
<evidence type="ECO:0000256" key="1">
    <source>
        <dbReference type="SAM" id="MobiDB-lite"/>
    </source>
</evidence>
<comment type="caution">
    <text evidence="2">The sequence shown here is derived from an EMBL/GenBank/DDBJ whole genome shotgun (WGS) entry which is preliminary data.</text>
</comment>
<gene>
    <name evidence="2" type="ORF">mMyoMyo1_013866</name>
</gene>
<evidence type="ECO:0000313" key="2">
    <source>
        <dbReference type="EMBL" id="KAF6282554.1"/>
    </source>
</evidence>
<keyword evidence="3" id="KW-1185">Reference proteome</keyword>
<reference evidence="2 3" key="1">
    <citation type="journal article" date="2020" name="Nature">
        <title>Six reference-quality genomes reveal evolution of bat adaptations.</title>
        <authorList>
            <person name="Jebb D."/>
            <person name="Huang Z."/>
            <person name="Pippel M."/>
            <person name="Hughes G.M."/>
            <person name="Lavrichenko K."/>
            <person name="Devanna P."/>
            <person name="Winkler S."/>
            <person name="Jermiin L.S."/>
            <person name="Skirmuntt E.C."/>
            <person name="Katzourakis A."/>
            <person name="Burkitt-Gray L."/>
            <person name="Ray D.A."/>
            <person name="Sullivan K.A.M."/>
            <person name="Roscito J.G."/>
            <person name="Kirilenko B.M."/>
            <person name="Davalos L.M."/>
            <person name="Corthals A.P."/>
            <person name="Power M.L."/>
            <person name="Jones G."/>
            <person name="Ransome R.D."/>
            <person name="Dechmann D.K.N."/>
            <person name="Locatelli A.G."/>
            <person name="Puechmaille S.J."/>
            <person name="Fedrigo O."/>
            <person name="Jarvis E.D."/>
            <person name="Hiller M."/>
            <person name="Vernes S.C."/>
            <person name="Myers E.W."/>
            <person name="Teeling E.C."/>
        </authorList>
    </citation>
    <scope>NUCLEOTIDE SEQUENCE [LARGE SCALE GENOMIC DNA]</scope>
    <source>
        <strain evidence="2">MMyoMyo1</strain>
        <tissue evidence="2">Flight muscle</tissue>
    </source>
</reference>
<dbReference type="AlphaFoldDB" id="A0A7J7S2Q6"/>
<feature type="region of interest" description="Disordered" evidence="1">
    <location>
        <begin position="68"/>
        <end position="88"/>
    </location>
</feature>
<organism evidence="2 3">
    <name type="scientific">Myotis myotis</name>
    <name type="common">Greater mouse-eared bat</name>
    <name type="synonym">Vespertilio myotis</name>
    <dbReference type="NCBI Taxonomy" id="51298"/>
    <lineage>
        <taxon>Eukaryota</taxon>
        <taxon>Metazoa</taxon>
        <taxon>Chordata</taxon>
        <taxon>Craniata</taxon>
        <taxon>Vertebrata</taxon>
        <taxon>Euteleostomi</taxon>
        <taxon>Mammalia</taxon>
        <taxon>Eutheria</taxon>
        <taxon>Laurasiatheria</taxon>
        <taxon>Chiroptera</taxon>
        <taxon>Yangochiroptera</taxon>
        <taxon>Vespertilionidae</taxon>
        <taxon>Myotis</taxon>
    </lineage>
</organism>